<dbReference type="GO" id="GO:0008270">
    <property type="term" value="F:zinc ion binding"/>
    <property type="evidence" value="ECO:0007669"/>
    <property type="project" value="UniProtKB-KW"/>
</dbReference>
<reference evidence="4" key="1">
    <citation type="submission" date="2020-08" db="EMBL/GenBank/DDBJ databases">
        <title>Spodoptera exigua strain:BAW_Kor-Di-RS1 Genome sequencing and assembly.</title>
        <authorList>
            <person name="Kim J."/>
            <person name="Nam H.Y."/>
            <person name="Kwon M."/>
            <person name="Choi J.H."/>
            <person name="Cho S.R."/>
            <person name="Kim G.-H."/>
        </authorList>
    </citation>
    <scope>NUCLEOTIDE SEQUENCE</scope>
    <source>
        <strain evidence="4">BAW_Kor-Di-RS1</strain>
        <tissue evidence="4">Whole-body</tissue>
    </source>
</reference>
<feature type="region of interest" description="Disordered" evidence="2">
    <location>
        <begin position="313"/>
        <end position="339"/>
    </location>
</feature>
<feature type="non-terminal residue" evidence="4">
    <location>
        <position position="1"/>
    </location>
</feature>
<feature type="compositionally biased region" description="Polar residues" evidence="2">
    <location>
        <begin position="109"/>
        <end position="130"/>
    </location>
</feature>
<keyword evidence="1" id="KW-0862">Zinc</keyword>
<dbReference type="Proteomes" id="UP000648187">
    <property type="component" value="Unassembled WGS sequence"/>
</dbReference>
<dbReference type="InterPro" id="IPR001878">
    <property type="entry name" value="Znf_CCHC"/>
</dbReference>
<feature type="compositionally biased region" description="Basic residues" evidence="2">
    <location>
        <begin position="38"/>
        <end position="60"/>
    </location>
</feature>
<protein>
    <recommendedName>
        <fullName evidence="3">CCHC-type domain-containing protein</fullName>
    </recommendedName>
</protein>
<feature type="region of interest" description="Disordered" evidence="2">
    <location>
        <begin position="96"/>
        <end position="140"/>
    </location>
</feature>
<sequence>MDAGEYDEVRRRQPETPVRRSVQLEGRSTRARDDERRSRSRTRHEGRRGSTHHLRSRSRSTRGAGGGRHGHSRSRRRESYEDDDLRQKLRLLEDQLLKRNEQRRRDEATTNYRRSTSQARKIYTPPSSDARSPEHKKPTYSDQVNFFEEFTKFFKGRDRESFLSSSMNNVIPEFDPLLREQTIIDVWLNKVDECAEIYNWNDKQTAHFALPKLTGHAKTWYQGLPSIKHSWLEWKRILQGHGPGESLELYYFSKINLLNRCKIFGKQGVDCIVFGIEDKGVRLSAQAGKFDKPEDTLEFFKTVKNYQPRDLRDFRRDTQSKDTRPSSATSIAPRVNGSVRSQPKGNLTCFNCNDPGHMSWQCRKPLNKCTD</sequence>
<accession>A0A835L1L4</accession>
<keyword evidence="1" id="KW-0479">Metal-binding</keyword>
<dbReference type="SUPFAM" id="SSF57756">
    <property type="entry name" value="Retrovirus zinc finger-like domains"/>
    <property type="match status" value="1"/>
</dbReference>
<dbReference type="PROSITE" id="PS50158">
    <property type="entry name" value="ZF_CCHC"/>
    <property type="match status" value="1"/>
</dbReference>
<feature type="compositionally biased region" description="Basic and acidic residues" evidence="2">
    <location>
        <begin position="96"/>
        <end position="108"/>
    </location>
</feature>
<feature type="domain" description="CCHC-type" evidence="3">
    <location>
        <begin position="349"/>
        <end position="364"/>
    </location>
</feature>
<keyword evidence="1" id="KW-0863">Zinc-finger</keyword>
<dbReference type="AlphaFoldDB" id="A0A835L1L4"/>
<evidence type="ECO:0000256" key="1">
    <source>
        <dbReference type="PROSITE-ProRule" id="PRU00047"/>
    </source>
</evidence>
<gene>
    <name evidence="4" type="ORF">HW555_014315</name>
</gene>
<comment type="caution">
    <text evidence="4">The sequence shown here is derived from an EMBL/GenBank/DDBJ whole genome shotgun (WGS) entry which is preliminary data.</text>
</comment>
<dbReference type="EMBL" id="JACKWZ010000963">
    <property type="protein sequence ID" value="KAF9404495.1"/>
    <property type="molecule type" value="Genomic_DNA"/>
</dbReference>
<name>A0A835L1L4_SPOEX</name>
<evidence type="ECO:0000259" key="3">
    <source>
        <dbReference type="PROSITE" id="PS50158"/>
    </source>
</evidence>
<dbReference type="InterPro" id="IPR036875">
    <property type="entry name" value="Znf_CCHC_sf"/>
</dbReference>
<organism evidence="4 5">
    <name type="scientific">Spodoptera exigua</name>
    <name type="common">Beet armyworm</name>
    <name type="synonym">Noctua fulgens</name>
    <dbReference type="NCBI Taxonomy" id="7107"/>
    <lineage>
        <taxon>Eukaryota</taxon>
        <taxon>Metazoa</taxon>
        <taxon>Ecdysozoa</taxon>
        <taxon>Arthropoda</taxon>
        <taxon>Hexapoda</taxon>
        <taxon>Insecta</taxon>
        <taxon>Pterygota</taxon>
        <taxon>Neoptera</taxon>
        <taxon>Endopterygota</taxon>
        <taxon>Lepidoptera</taxon>
        <taxon>Glossata</taxon>
        <taxon>Ditrysia</taxon>
        <taxon>Noctuoidea</taxon>
        <taxon>Noctuidae</taxon>
        <taxon>Amphipyrinae</taxon>
        <taxon>Spodoptera</taxon>
    </lineage>
</organism>
<feature type="region of interest" description="Disordered" evidence="2">
    <location>
        <begin position="1"/>
        <end position="83"/>
    </location>
</feature>
<dbReference type="SMART" id="SM00343">
    <property type="entry name" value="ZnF_C2HC"/>
    <property type="match status" value="1"/>
</dbReference>
<feature type="compositionally biased region" description="Basic and acidic residues" evidence="2">
    <location>
        <begin position="313"/>
        <end position="324"/>
    </location>
</feature>
<dbReference type="GO" id="GO:0003676">
    <property type="term" value="F:nucleic acid binding"/>
    <property type="evidence" value="ECO:0007669"/>
    <property type="project" value="InterPro"/>
</dbReference>
<keyword evidence="5" id="KW-1185">Reference proteome</keyword>
<evidence type="ECO:0000256" key="2">
    <source>
        <dbReference type="SAM" id="MobiDB-lite"/>
    </source>
</evidence>
<evidence type="ECO:0000313" key="5">
    <source>
        <dbReference type="Proteomes" id="UP000648187"/>
    </source>
</evidence>
<evidence type="ECO:0000313" key="4">
    <source>
        <dbReference type="EMBL" id="KAF9404495.1"/>
    </source>
</evidence>
<feature type="compositionally biased region" description="Basic and acidic residues" evidence="2">
    <location>
        <begin position="7"/>
        <end position="18"/>
    </location>
</feature>
<proteinExistence type="predicted"/>
<feature type="compositionally biased region" description="Basic and acidic residues" evidence="2">
    <location>
        <begin position="27"/>
        <end position="37"/>
    </location>
</feature>